<keyword evidence="2" id="KW-0808">Transferase</keyword>
<keyword evidence="2" id="KW-0012">Acyltransferase</keyword>
<gene>
    <name evidence="2" type="ORF">BJ982_005520</name>
</gene>
<dbReference type="Pfam" id="PF13302">
    <property type="entry name" value="Acetyltransf_3"/>
    <property type="match status" value="1"/>
</dbReference>
<protein>
    <submittedName>
        <fullName evidence="2">Ribosomal-protein-alanine N-acetyltransferase</fullName>
        <ecNumber evidence="2">2.3.1.267</ecNumber>
    </submittedName>
</protein>
<feature type="domain" description="N-acetyltransferase" evidence="1">
    <location>
        <begin position="7"/>
        <end position="176"/>
    </location>
</feature>
<dbReference type="Gene3D" id="3.40.630.30">
    <property type="match status" value="1"/>
</dbReference>
<dbReference type="InterPro" id="IPR000182">
    <property type="entry name" value="GNAT_dom"/>
</dbReference>
<keyword evidence="3" id="KW-1185">Reference proteome</keyword>
<comment type="caution">
    <text evidence="2">The sequence shown here is derived from an EMBL/GenBank/DDBJ whole genome shotgun (WGS) entry which is preliminary data.</text>
</comment>
<reference evidence="2 3" key="1">
    <citation type="submission" date="2020-08" db="EMBL/GenBank/DDBJ databases">
        <title>Sequencing the genomes of 1000 actinobacteria strains.</title>
        <authorList>
            <person name="Klenk H.-P."/>
        </authorList>
    </citation>
    <scope>NUCLEOTIDE SEQUENCE [LARGE SCALE GENOMIC DNA]</scope>
    <source>
        <strain evidence="2 3">DSM 45784</strain>
    </source>
</reference>
<dbReference type="GO" id="GO:0008999">
    <property type="term" value="F:protein-N-terminal-alanine acetyltransferase activity"/>
    <property type="evidence" value="ECO:0007669"/>
    <property type="project" value="UniProtKB-EC"/>
</dbReference>
<evidence type="ECO:0000259" key="1">
    <source>
        <dbReference type="PROSITE" id="PS51186"/>
    </source>
</evidence>
<dbReference type="PANTHER" id="PTHR43792:SF1">
    <property type="entry name" value="N-ACETYLTRANSFERASE DOMAIN-CONTAINING PROTEIN"/>
    <property type="match status" value="1"/>
</dbReference>
<sequence length="187" mass="20758">MLQTPRLILRQWREEDLAPFAVMNADPRVMEHFPATLTRDQSDALAGRARARLEEDGFGLWAVEVRETGEFAGFTGLIWQTFPAPFTPAVEVGWRLRPECWGRGYATEAAGAALDHGFGPAGLTEVISMTAGTNVRSQAVMRRLGMIRDPAEDFEHPAVPSGSPLHPHVLYRLRAADWTRHRATTPA</sequence>
<dbReference type="AlphaFoldDB" id="A0A7W7GEF1"/>
<dbReference type="PANTHER" id="PTHR43792">
    <property type="entry name" value="GNAT FAMILY, PUTATIVE (AFU_ORTHOLOGUE AFUA_3G00765)-RELATED-RELATED"/>
    <property type="match status" value="1"/>
</dbReference>
<dbReference type="PROSITE" id="PS51186">
    <property type="entry name" value="GNAT"/>
    <property type="match status" value="1"/>
</dbReference>
<dbReference type="InterPro" id="IPR016181">
    <property type="entry name" value="Acyl_CoA_acyltransferase"/>
</dbReference>
<evidence type="ECO:0000313" key="2">
    <source>
        <dbReference type="EMBL" id="MBB4703976.1"/>
    </source>
</evidence>
<dbReference type="Proteomes" id="UP000542210">
    <property type="component" value="Unassembled WGS sequence"/>
</dbReference>
<dbReference type="EC" id="2.3.1.267" evidence="2"/>
<proteinExistence type="predicted"/>
<evidence type="ECO:0000313" key="3">
    <source>
        <dbReference type="Proteomes" id="UP000542210"/>
    </source>
</evidence>
<dbReference type="InterPro" id="IPR051531">
    <property type="entry name" value="N-acetyltransferase"/>
</dbReference>
<name>A0A7W7GEF1_9ACTN</name>
<dbReference type="EMBL" id="JACHND010000001">
    <property type="protein sequence ID" value="MBB4703976.1"/>
    <property type="molecule type" value="Genomic_DNA"/>
</dbReference>
<dbReference type="RefSeq" id="WP_184884737.1">
    <property type="nucleotide sequence ID" value="NZ_BOOV01000001.1"/>
</dbReference>
<accession>A0A7W7GEF1</accession>
<organism evidence="2 3">
    <name type="scientific">Sphaerisporangium siamense</name>
    <dbReference type="NCBI Taxonomy" id="795645"/>
    <lineage>
        <taxon>Bacteria</taxon>
        <taxon>Bacillati</taxon>
        <taxon>Actinomycetota</taxon>
        <taxon>Actinomycetes</taxon>
        <taxon>Streptosporangiales</taxon>
        <taxon>Streptosporangiaceae</taxon>
        <taxon>Sphaerisporangium</taxon>
    </lineage>
</organism>
<dbReference type="SUPFAM" id="SSF55729">
    <property type="entry name" value="Acyl-CoA N-acyltransferases (Nat)"/>
    <property type="match status" value="1"/>
</dbReference>